<sequence length="93" mass="10269">MSSENSSDYREKEDDDMERIVWEGMDVLGASISKMTILQMVSVATDQKVLKIVDSVDEAIDNLIGKGLVCKQNGKYQIVNSKESAAELEKIGV</sequence>
<organism evidence="1 2">
    <name type="scientific">Drosophila gunungcola</name>
    <name type="common">fruit fly</name>
    <dbReference type="NCBI Taxonomy" id="103775"/>
    <lineage>
        <taxon>Eukaryota</taxon>
        <taxon>Metazoa</taxon>
        <taxon>Ecdysozoa</taxon>
        <taxon>Arthropoda</taxon>
        <taxon>Hexapoda</taxon>
        <taxon>Insecta</taxon>
        <taxon>Pterygota</taxon>
        <taxon>Neoptera</taxon>
        <taxon>Endopterygota</taxon>
        <taxon>Diptera</taxon>
        <taxon>Brachycera</taxon>
        <taxon>Muscomorpha</taxon>
        <taxon>Ephydroidea</taxon>
        <taxon>Drosophilidae</taxon>
        <taxon>Drosophila</taxon>
        <taxon>Sophophora</taxon>
    </lineage>
</organism>
<evidence type="ECO:0000313" key="1">
    <source>
        <dbReference type="EMBL" id="KAI8039412.1"/>
    </source>
</evidence>
<gene>
    <name evidence="1" type="ORF">M5D96_008136</name>
</gene>
<evidence type="ECO:0000313" key="2">
    <source>
        <dbReference type="Proteomes" id="UP001059596"/>
    </source>
</evidence>
<name>A0A9Q0BP49_9MUSC</name>
<dbReference type="EMBL" id="JAMKOV010000006">
    <property type="protein sequence ID" value="KAI8039412.1"/>
    <property type="molecule type" value="Genomic_DNA"/>
</dbReference>
<comment type="caution">
    <text evidence="1">The sequence shown here is derived from an EMBL/GenBank/DDBJ whole genome shotgun (WGS) entry which is preliminary data.</text>
</comment>
<protein>
    <submittedName>
        <fullName evidence="1">Uncharacterized protein</fullName>
    </submittedName>
</protein>
<reference evidence="1" key="1">
    <citation type="journal article" date="2023" name="Genome Biol. Evol.">
        <title>Long-read-based Genome Assembly of Drosophila gunungcola Reveals Fewer Chemosensory Genes in Flower-breeding Species.</title>
        <authorList>
            <person name="Negi A."/>
            <person name="Liao B.Y."/>
            <person name="Yeh S.D."/>
        </authorList>
    </citation>
    <scope>NUCLEOTIDE SEQUENCE</scope>
    <source>
        <strain evidence="1">Sukarami</strain>
    </source>
</reference>
<keyword evidence="2" id="KW-1185">Reference proteome</keyword>
<accession>A0A9Q0BP49</accession>
<proteinExistence type="predicted"/>
<dbReference type="Proteomes" id="UP001059596">
    <property type="component" value="Unassembled WGS sequence"/>
</dbReference>
<dbReference type="AlphaFoldDB" id="A0A9Q0BP49"/>